<organism evidence="1 2">
    <name type="scientific">Myxococcus llanfairpwllgwyngyllgogerychwyrndrobwllllantysiliogogogochensis</name>
    <dbReference type="NCBI Taxonomy" id="2590453"/>
    <lineage>
        <taxon>Bacteria</taxon>
        <taxon>Pseudomonadati</taxon>
        <taxon>Myxococcota</taxon>
        <taxon>Myxococcia</taxon>
        <taxon>Myxococcales</taxon>
        <taxon>Cystobacterineae</taxon>
        <taxon>Myxococcaceae</taxon>
        <taxon>Myxococcus</taxon>
    </lineage>
</organism>
<sequence>MSMLLDDDVVSVLVAGGWFVEREIPTEPMRRGLEDEGIVMHSAAMKILRSLGGLQFHGRNGDLMRFDVGAACKWIDVDDLACVQALFSGSACPVACGEGMLYFVADDGKWFSLHEQWTVCYLMADLNTVLRFSLLGEFDLREAQVLEKHQVPPSYRG</sequence>
<proteinExistence type="predicted"/>
<dbReference type="AlphaFoldDB" id="A0A540WXM6"/>
<dbReference type="OrthoDB" id="5519805at2"/>
<reference evidence="1 2" key="1">
    <citation type="submission" date="2019-06" db="EMBL/GenBank/DDBJ databases">
        <authorList>
            <person name="Livingstone P."/>
            <person name="Whitworth D."/>
        </authorList>
    </citation>
    <scope>NUCLEOTIDE SEQUENCE [LARGE SCALE GENOMIC DNA]</scope>
    <source>
        <strain evidence="1 2">AM401</strain>
    </source>
</reference>
<dbReference type="Proteomes" id="UP000315369">
    <property type="component" value="Unassembled WGS sequence"/>
</dbReference>
<accession>A0A540WXM6</accession>
<comment type="caution">
    <text evidence="1">The sequence shown here is derived from an EMBL/GenBank/DDBJ whole genome shotgun (WGS) entry which is preliminary data.</text>
</comment>
<keyword evidence="2" id="KW-1185">Reference proteome</keyword>
<dbReference type="EMBL" id="VIFM01000089">
    <property type="protein sequence ID" value="TQF13759.1"/>
    <property type="molecule type" value="Genomic_DNA"/>
</dbReference>
<evidence type="ECO:0000313" key="1">
    <source>
        <dbReference type="EMBL" id="TQF13759.1"/>
    </source>
</evidence>
<evidence type="ECO:0008006" key="3">
    <source>
        <dbReference type="Google" id="ProtNLM"/>
    </source>
</evidence>
<protein>
    <recommendedName>
        <fullName evidence="3">SUKH-3 immunity protein</fullName>
    </recommendedName>
</protein>
<name>A0A540WXM6_9BACT</name>
<evidence type="ECO:0000313" key="2">
    <source>
        <dbReference type="Proteomes" id="UP000315369"/>
    </source>
</evidence>
<gene>
    <name evidence="1" type="ORF">FJV41_22195</name>
</gene>